<dbReference type="KEGG" id="sdr:SCD_n02831"/>
<dbReference type="Pfam" id="PF12849">
    <property type="entry name" value="PBP_like_2"/>
    <property type="match status" value="1"/>
</dbReference>
<gene>
    <name evidence="3" type="ORF">SCD_n02831</name>
</gene>
<keyword evidence="1" id="KW-0732">Signal</keyword>
<dbReference type="HOGENOM" id="CLU_543804_0_0_4"/>
<dbReference type="EMBL" id="AP013066">
    <property type="protein sequence ID" value="BAN36630.1"/>
    <property type="molecule type" value="Genomic_DNA"/>
</dbReference>
<sequence>MKLTKISLACAMALAAGQALAHAPSVTPDLEVFISGASAQQLTLGAIVEGMMTAGTIDVFYDTASSGKDYRAYFGTGKVGTVIAGKKVLVHNRAKGGSVWGVNPVARAEAISRMAIDGGCAAVVSAVYPAATYKCANTVNAVPDAGVSDVEPKMFVGNNVATGDSQLTDAERAKLTVASQNAVIMGIAVTNNMPLTSLSRAQLTSILTGTYQDWSQVDASLSGPITVERRVNGSGTQAGANAFFGGFPCVANGFLPLADASFTTPGGFTVVENSASGGVKSGLNADFAAGKMAVGILSTESVPAGTDNWHHVSIDGIAPTVGNATAGLYDYFVEQTIQYRNTTVNGVAAPSGLKASFLSDFIVRSGNPAVLSALKGVAALPTNYDQTAYPVGQVMKGTKLNNTCQPTILFY</sequence>
<dbReference type="OrthoDB" id="8907005at2"/>
<dbReference type="eggNOG" id="ENOG5031TIS">
    <property type="taxonomic scope" value="Bacteria"/>
</dbReference>
<accession>S6ABB0</accession>
<evidence type="ECO:0000313" key="4">
    <source>
        <dbReference type="Proteomes" id="UP000015559"/>
    </source>
</evidence>
<protein>
    <recommendedName>
        <fullName evidence="2">PBP domain-containing protein</fullName>
    </recommendedName>
</protein>
<proteinExistence type="predicted"/>
<dbReference type="AlphaFoldDB" id="S6ABB0"/>
<keyword evidence="4" id="KW-1185">Reference proteome</keyword>
<feature type="domain" description="PBP" evidence="2">
    <location>
        <begin position="159"/>
        <end position="342"/>
    </location>
</feature>
<dbReference type="Proteomes" id="UP000015559">
    <property type="component" value="Chromosome"/>
</dbReference>
<dbReference type="STRING" id="1163617.SCD_n02831"/>
<organism evidence="3 4">
    <name type="scientific">Sulfuricella denitrificans (strain DSM 22764 / NBRC 105220 / skB26)</name>
    <dbReference type="NCBI Taxonomy" id="1163617"/>
    <lineage>
        <taxon>Bacteria</taxon>
        <taxon>Pseudomonadati</taxon>
        <taxon>Pseudomonadota</taxon>
        <taxon>Betaproteobacteria</taxon>
        <taxon>Nitrosomonadales</taxon>
        <taxon>Sulfuricellaceae</taxon>
        <taxon>Sulfuricella</taxon>
    </lineage>
</organism>
<evidence type="ECO:0000259" key="2">
    <source>
        <dbReference type="Pfam" id="PF12849"/>
    </source>
</evidence>
<reference evidence="3 4" key="1">
    <citation type="journal article" date="2012" name="Appl. Environ. Microbiol.">
        <title>Draft genome sequence of a psychrotolerant sulfur-oxidizing bacterium, Sulfuricella denitrificans skB26, and proteomic insights into cold adaptation.</title>
        <authorList>
            <person name="Watanabe T."/>
            <person name="Kojima H."/>
            <person name="Fukui M."/>
        </authorList>
    </citation>
    <scope>NUCLEOTIDE SEQUENCE [LARGE SCALE GENOMIC DNA]</scope>
    <source>
        <strain evidence="4">skB26</strain>
    </source>
</reference>
<dbReference type="InterPro" id="IPR024370">
    <property type="entry name" value="PBP_domain"/>
</dbReference>
<name>S6ABB0_SULDS</name>
<evidence type="ECO:0000256" key="1">
    <source>
        <dbReference type="SAM" id="SignalP"/>
    </source>
</evidence>
<dbReference type="SUPFAM" id="SSF53850">
    <property type="entry name" value="Periplasmic binding protein-like II"/>
    <property type="match status" value="1"/>
</dbReference>
<evidence type="ECO:0000313" key="3">
    <source>
        <dbReference type="EMBL" id="BAN36630.1"/>
    </source>
</evidence>
<dbReference type="RefSeq" id="WP_009207409.1">
    <property type="nucleotide sequence ID" value="NC_022357.1"/>
</dbReference>
<dbReference type="Gene3D" id="3.40.190.10">
    <property type="entry name" value="Periplasmic binding protein-like II"/>
    <property type="match status" value="2"/>
</dbReference>
<feature type="signal peptide" evidence="1">
    <location>
        <begin position="1"/>
        <end position="21"/>
    </location>
</feature>
<feature type="chain" id="PRO_5004535501" description="PBP domain-containing protein" evidence="1">
    <location>
        <begin position="22"/>
        <end position="411"/>
    </location>
</feature>